<name>A0A1I1NQ71_9GAMM</name>
<dbReference type="Proteomes" id="UP000198862">
    <property type="component" value="Unassembled WGS sequence"/>
</dbReference>
<keyword evidence="2" id="KW-1185">Reference proteome</keyword>
<organism evidence="1 2">
    <name type="scientific">Pseudoalteromonas denitrificans DSM 6059</name>
    <dbReference type="NCBI Taxonomy" id="1123010"/>
    <lineage>
        <taxon>Bacteria</taxon>
        <taxon>Pseudomonadati</taxon>
        <taxon>Pseudomonadota</taxon>
        <taxon>Gammaproteobacteria</taxon>
        <taxon>Alteromonadales</taxon>
        <taxon>Pseudoalteromonadaceae</taxon>
        <taxon>Pseudoalteromonas</taxon>
    </lineage>
</organism>
<sequence length="141" mass="15296">MTDSVTQLIPQTNAKFSTVAAVNELGMITHVYWPDINNQVAIYGQSNAISRCQPGDEVLLQHTSSGFIVSAVLIKQNQVPAADIRDNNGHIELTAQQSITLKTAKGTIEVDAQGSITLEGQEINAHSKQDFNLAGWPIRLN</sequence>
<dbReference type="OrthoDB" id="6306475at2"/>
<dbReference type="RefSeq" id="WP_143085088.1">
    <property type="nucleotide sequence ID" value="NZ_FOLO01000025.1"/>
</dbReference>
<evidence type="ECO:0000313" key="2">
    <source>
        <dbReference type="Proteomes" id="UP000198862"/>
    </source>
</evidence>
<reference evidence="1 2" key="1">
    <citation type="submission" date="2016-10" db="EMBL/GenBank/DDBJ databases">
        <authorList>
            <person name="de Groot N.N."/>
        </authorList>
    </citation>
    <scope>NUCLEOTIDE SEQUENCE [LARGE SCALE GENOMIC DNA]</scope>
    <source>
        <strain evidence="1 2">DSM 6059</strain>
    </source>
</reference>
<evidence type="ECO:0000313" key="1">
    <source>
        <dbReference type="EMBL" id="SFC95890.1"/>
    </source>
</evidence>
<dbReference type="AlphaFoldDB" id="A0A1I1NQ71"/>
<proteinExistence type="predicted"/>
<evidence type="ECO:0008006" key="3">
    <source>
        <dbReference type="Google" id="ProtNLM"/>
    </source>
</evidence>
<dbReference type="EMBL" id="FOLO01000025">
    <property type="protein sequence ID" value="SFC95890.1"/>
    <property type="molecule type" value="Genomic_DNA"/>
</dbReference>
<accession>A0A1I1NQ71</accession>
<dbReference type="STRING" id="1123010.SAMN02745724_03040"/>
<protein>
    <recommendedName>
        <fullName evidence="3">DUF2345 domain-containing protein</fullName>
    </recommendedName>
</protein>
<gene>
    <name evidence="1" type="ORF">SAMN02745724_03040</name>
</gene>